<dbReference type="RefSeq" id="WP_265582184.1">
    <property type="nucleotide sequence ID" value="NZ_CP036172.1"/>
</dbReference>
<reference evidence="2" key="1">
    <citation type="journal article" date="2001" name="Int. J. Syst. Evol. Microbiol.">
        <title>Methanofollis aquaemaris sp. nov., a methanogen isolated from an aquaculture fish pond.</title>
        <authorList>
            <person name="Lai M.C."/>
            <person name="Chen S.C."/>
        </authorList>
    </citation>
    <scope>NUCLEOTIDE SEQUENCE</scope>
    <source>
        <strain evidence="2">N2F9704</strain>
    </source>
</reference>
<evidence type="ECO:0000313" key="3">
    <source>
        <dbReference type="Proteomes" id="UP001042704"/>
    </source>
</evidence>
<protein>
    <submittedName>
        <fullName evidence="2">Stage II sporulation protein M</fullName>
    </submittedName>
</protein>
<keyword evidence="3" id="KW-1185">Reference proteome</keyword>
<dbReference type="EMBL" id="CP036172">
    <property type="protein sequence ID" value="QSZ66813.1"/>
    <property type="molecule type" value="Genomic_DNA"/>
</dbReference>
<evidence type="ECO:0000256" key="1">
    <source>
        <dbReference type="SAM" id="Phobius"/>
    </source>
</evidence>
<keyword evidence="1" id="KW-0472">Membrane</keyword>
<dbReference type="PANTHER" id="PTHR35337:SF1">
    <property type="entry name" value="SLR1478 PROTEIN"/>
    <property type="match status" value="1"/>
</dbReference>
<feature type="transmembrane region" description="Helical" evidence="1">
    <location>
        <begin position="161"/>
        <end position="184"/>
    </location>
</feature>
<dbReference type="InterPro" id="IPR002798">
    <property type="entry name" value="SpoIIM-like"/>
</dbReference>
<dbReference type="GeneID" id="76423606"/>
<name>A0A8A3S4G9_9EURY</name>
<feature type="transmembrane region" description="Helical" evidence="1">
    <location>
        <begin position="120"/>
        <end position="141"/>
    </location>
</feature>
<dbReference type="Pfam" id="PF01944">
    <property type="entry name" value="SpoIIM"/>
    <property type="match status" value="1"/>
</dbReference>
<sequence length="188" mass="19325">MSRDALLLPLAVALLLFFGGAGAGYVFAASGDPAAQMLLDTVKEGVFAQVADDAPLMLAAKIFLNNLQACAILFLGGATFGLLTFFILFSNGLVVGIFVNEIIDTLGPLGLAAGIVPHGIFELPAIFISGALGLALARAMVAELMGRGDAVAEATRMGGQFLRIVVPLLVVAAVIEAFITPALLQVVI</sequence>
<reference evidence="2" key="2">
    <citation type="submission" date="2019-02" db="EMBL/GenBank/DDBJ databases">
        <authorList>
            <person name="Chen S.-C."/>
            <person name="Chien H.-H."/>
            <person name="Lai M.-C."/>
        </authorList>
    </citation>
    <scope>NUCLEOTIDE SEQUENCE</scope>
    <source>
        <strain evidence="2">N2F9704</strain>
    </source>
</reference>
<dbReference type="PANTHER" id="PTHR35337">
    <property type="entry name" value="SLR1478 PROTEIN"/>
    <property type="match status" value="1"/>
</dbReference>
<evidence type="ECO:0000313" key="2">
    <source>
        <dbReference type="EMBL" id="QSZ66813.1"/>
    </source>
</evidence>
<feature type="transmembrane region" description="Helical" evidence="1">
    <location>
        <begin position="71"/>
        <end position="99"/>
    </location>
</feature>
<dbReference type="KEGG" id="maqe:RJ40_04545"/>
<accession>A0A8A3S4G9</accession>
<keyword evidence="1" id="KW-1133">Transmembrane helix</keyword>
<keyword evidence="1" id="KW-0812">Transmembrane</keyword>
<dbReference type="AlphaFoldDB" id="A0A8A3S4G9"/>
<dbReference type="Proteomes" id="UP001042704">
    <property type="component" value="Chromosome"/>
</dbReference>
<proteinExistence type="predicted"/>
<gene>
    <name evidence="2" type="ORF">RJ40_04545</name>
</gene>
<organism evidence="2 3">
    <name type="scientific">Methanofollis aquaemaris</name>
    <dbReference type="NCBI Taxonomy" id="126734"/>
    <lineage>
        <taxon>Archaea</taxon>
        <taxon>Methanobacteriati</taxon>
        <taxon>Methanobacteriota</taxon>
        <taxon>Stenosarchaea group</taxon>
        <taxon>Methanomicrobia</taxon>
        <taxon>Methanomicrobiales</taxon>
        <taxon>Methanomicrobiaceae</taxon>
        <taxon>Methanofollis</taxon>
    </lineage>
</organism>